<name>A0ABP9TJ69_9MICC</name>
<gene>
    <name evidence="2" type="ORF">GCM10025778_03770</name>
</gene>
<accession>A0ABP9TJ69</accession>
<reference evidence="3" key="1">
    <citation type="journal article" date="2019" name="Int. J. Syst. Evol. Microbiol.">
        <title>The Global Catalogue of Microorganisms (GCM) 10K type strain sequencing project: providing services to taxonomists for standard genome sequencing and annotation.</title>
        <authorList>
            <consortium name="The Broad Institute Genomics Platform"/>
            <consortium name="The Broad Institute Genome Sequencing Center for Infectious Disease"/>
            <person name="Wu L."/>
            <person name="Ma J."/>
        </authorList>
    </citation>
    <scope>NUCLEOTIDE SEQUENCE [LARGE SCALE GENOMIC DNA]</scope>
    <source>
        <strain evidence="3">JCM 18952</strain>
    </source>
</reference>
<feature type="region of interest" description="Disordered" evidence="1">
    <location>
        <begin position="1"/>
        <end position="21"/>
    </location>
</feature>
<dbReference type="EMBL" id="BAABLK010000006">
    <property type="protein sequence ID" value="GAA5225847.1"/>
    <property type="molecule type" value="Genomic_DNA"/>
</dbReference>
<organism evidence="2 3">
    <name type="scientific">Paeniglutamicibacter antarcticus</name>
    <dbReference type="NCBI Taxonomy" id="494023"/>
    <lineage>
        <taxon>Bacteria</taxon>
        <taxon>Bacillati</taxon>
        <taxon>Actinomycetota</taxon>
        <taxon>Actinomycetes</taxon>
        <taxon>Micrococcales</taxon>
        <taxon>Micrococcaceae</taxon>
        <taxon>Paeniglutamicibacter</taxon>
    </lineage>
</organism>
<evidence type="ECO:0000256" key="1">
    <source>
        <dbReference type="SAM" id="MobiDB-lite"/>
    </source>
</evidence>
<proteinExistence type="predicted"/>
<protein>
    <recommendedName>
        <fullName evidence="4">Asp23/Gls24 family envelope stress response protein</fullName>
    </recommendedName>
</protein>
<comment type="caution">
    <text evidence="2">The sequence shown here is derived from an EMBL/GenBank/DDBJ whole genome shotgun (WGS) entry which is preliminary data.</text>
</comment>
<keyword evidence="3" id="KW-1185">Reference proteome</keyword>
<dbReference type="RefSeq" id="WP_345466101.1">
    <property type="nucleotide sequence ID" value="NZ_BAABLK010000006.1"/>
</dbReference>
<dbReference type="Proteomes" id="UP001501257">
    <property type="component" value="Unassembled WGS sequence"/>
</dbReference>
<sequence length="121" mass="12646">MSQMLAPTMRGPGDPPRPGYTRVNAQALANTARAVAAEAFGVAPGLVRAFLRDDSGYLALSIQVPLPFADSVGGSQQTVLELVGDRRAKIGARFSVLTGSLVSRVDVRITGVVDPAAGRKR</sequence>
<evidence type="ECO:0000313" key="3">
    <source>
        <dbReference type="Proteomes" id="UP001501257"/>
    </source>
</evidence>
<evidence type="ECO:0008006" key="4">
    <source>
        <dbReference type="Google" id="ProtNLM"/>
    </source>
</evidence>
<evidence type="ECO:0000313" key="2">
    <source>
        <dbReference type="EMBL" id="GAA5225847.1"/>
    </source>
</evidence>